<protein>
    <submittedName>
        <fullName evidence="7">SulP family inorganic anion transporter</fullName>
    </submittedName>
</protein>
<comment type="caution">
    <text evidence="7">The sequence shown here is derived from an EMBL/GenBank/DDBJ whole genome shotgun (WGS) entry which is preliminary data.</text>
</comment>
<feature type="domain" description="SLC26A/SulP transporter" evidence="6">
    <location>
        <begin position="8"/>
        <end position="376"/>
    </location>
</feature>
<dbReference type="Proteomes" id="UP000484164">
    <property type="component" value="Unassembled WGS sequence"/>
</dbReference>
<accession>A0A6L3ZKZ5</accession>
<keyword evidence="8" id="KW-1185">Reference proteome</keyword>
<name>A0A6L3ZKZ5_9FLAO</name>
<proteinExistence type="predicted"/>
<feature type="transmembrane region" description="Helical" evidence="5">
    <location>
        <begin position="12"/>
        <end position="32"/>
    </location>
</feature>
<comment type="subcellular location">
    <subcellularLocation>
        <location evidence="1">Membrane</location>
        <topology evidence="1">Multi-pass membrane protein</topology>
    </subcellularLocation>
</comment>
<feature type="transmembrane region" description="Helical" evidence="5">
    <location>
        <begin position="117"/>
        <end position="135"/>
    </location>
</feature>
<keyword evidence="3 5" id="KW-1133">Transmembrane helix</keyword>
<gene>
    <name evidence="7" type="ORF">F8C82_07010</name>
</gene>
<dbReference type="RefSeq" id="WP_151692833.1">
    <property type="nucleotide sequence ID" value="NZ_BMGX01000002.1"/>
</dbReference>
<dbReference type="InterPro" id="IPR001902">
    <property type="entry name" value="SLC26A/SulP_fam"/>
</dbReference>
<evidence type="ECO:0000256" key="3">
    <source>
        <dbReference type="ARBA" id="ARBA00022989"/>
    </source>
</evidence>
<evidence type="ECO:0000256" key="5">
    <source>
        <dbReference type="SAM" id="Phobius"/>
    </source>
</evidence>
<feature type="transmembrane region" description="Helical" evidence="5">
    <location>
        <begin position="199"/>
        <end position="220"/>
    </location>
</feature>
<evidence type="ECO:0000313" key="7">
    <source>
        <dbReference type="EMBL" id="KAB2818145.1"/>
    </source>
</evidence>
<keyword evidence="4 5" id="KW-0472">Membrane</keyword>
<evidence type="ECO:0000259" key="6">
    <source>
        <dbReference type="Pfam" id="PF00916"/>
    </source>
</evidence>
<dbReference type="PANTHER" id="PTHR11814">
    <property type="entry name" value="SULFATE TRANSPORTER"/>
    <property type="match status" value="1"/>
</dbReference>
<dbReference type="EMBL" id="WBVQ01000001">
    <property type="protein sequence ID" value="KAB2818145.1"/>
    <property type="molecule type" value="Genomic_DNA"/>
</dbReference>
<evidence type="ECO:0000256" key="2">
    <source>
        <dbReference type="ARBA" id="ARBA00022692"/>
    </source>
</evidence>
<feature type="transmembrane region" description="Helical" evidence="5">
    <location>
        <begin position="38"/>
        <end position="54"/>
    </location>
</feature>
<dbReference type="InterPro" id="IPR011547">
    <property type="entry name" value="SLC26A/SulP_dom"/>
</dbReference>
<evidence type="ECO:0000313" key="8">
    <source>
        <dbReference type="Proteomes" id="UP000484164"/>
    </source>
</evidence>
<evidence type="ECO:0000256" key="1">
    <source>
        <dbReference type="ARBA" id="ARBA00004141"/>
    </source>
</evidence>
<dbReference type="GO" id="GO:0055085">
    <property type="term" value="P:transmembrane transport"/>
    <property type="evidence" value="ECO:0007669"/>
    <property type="project" value="InterPro"/>
</dbReference>
<reference evidence="7 8" key="1">
    <citation type="submission" date="2019-10" db="EMBL/GenBank/DDBJ databases">
        <title>Genome sequence of Phaeocystidibacter marisrubri JCM30614 (type strain).</title>
        <authorList>
            <person name="Bowman J.P."/>
        </authorList>
    </citation>
    <scope>NUCLEOTIDE SEQUENCE [LARGE SCALE GENOMIC DNA]</scope>
    <source>
        <strain evidence="7 8">JCM 30614</strain>
    </source>
</reference>
<sequence>MFKYFKHFKQDFPASIVVFLVALPLCLGIAVASEAPPFAGLLSGIIGGVVVGSLSKSHLSVSGPAAGLVTIVAAAILDLGYETFLLAVLIAGLIQFLLGLVRAGIIGHFFPSSVIKGMLAAIGVILIMKQVQHIFGYDGDPVGEMEFFQPDGFNTFTGMIRPFQEPVLSGAILIGFICLGLLILWNSKFVKNNPWLSKIPGAVLVVILGAGLNALFMNIAPDLALGEAHLVNVPEFSSWTDFKDKLMTPDFSNLGDKRVYIVAITLALVASLETLLSIEAVDKMDPHKRRTSQNAELRAQGVGNMLSGLVGGLPITAVIVRSTANLEAKAQSKMSAIYHGILILVAVFVFPYIINLIPMASLAAILLMVGYKLTQPSLYKAQFNLGWDRFIPFLVTIIAILFSDLLIGVSIGLIVGIFFILRANYRVPYHYNEEEVETNGSKVITIRLSEHVSFLNKASLQLNLDQLPHGSTVVIDGEFTKDIDYDCLEVIYSFVEVADEREIQLTLKNIPSLESFHRK</sequence>
<feature type="transmembrane region" description="Helical" evidence="5">
    <location>
        <begin position="83"/>
        <end position="105"/>
    </location>
</feature>
<dbReference type="GO" id="GO:0016020">
    <property type="term" value="C:membrane"/>
    <property type="evidence" value="ECO:0007669"/>
    <property type="project" value="UniProtKB-SubCell"/>
</dbReference>
<evidence type="ECO:0000256" key="4">
    <source>
        <dbReference type="ARBA" id="ARBA00023136"/>
    </source>
</evidence>
<feature type="transmembrane region" description="Helical" evidence="5">
    <location>
        <begin position="259"/>
        <end position="281"/>
    </location>
</feature>
<feature type="transmembrane region" description="Helical" evidence="5">
    <location>
        <begin position="390"/>
        <end position="421"/>
    </location>
</feature>
<dbReference type="Pfam" id="PF00916">
    <property type="entry name" value="Sulfate_transp"/>
    <property type="match status" value="1"/>
</dbReference>
<dbReference type="AlphaFoldDB" id="A0A6L3ZKZ5"/>
<keyword evidence="2 5" id="KW-0812">Transmembrane</keyword>
<feature type="transmembrane region" description="Helical" evidence="5">
    <location>
        <begin position="336"/>
        <end position="369"/>
    </location>
</feature>
<organism evidence="7 8">
    <name type="scientific">Phaeocystidibacter marisrubri</name>
    <dbReference type="NCBI Taxonomy" id="1577780"/>
    <lineage>
        <taxon>Bacteria</taxon>
        <taxon>Pseudomonadati</taxon>
        <taxon>Bacteroidota</taxon>
        <taxon>Flavobacteriia</taxon>
        <taxon>Flavobacteriales</taxon>
        <taxon>Phaeocystidibacteraceae</taxon>
        <taxon>Phaeocystidibacter</taxon>
    </lineage>
</organism>
<dbReference type="OrthoDB" id="9769739at2"/>
<feature type="transmembrane region" description="Helical" evidence="5">
    <location>
        <begin position="61"/>
        <end position="77"/>
    </location>
</feature>
<feature type="transmembrane region" description="Helical" evidence="5">
    <location>
        <begin position="167"/>
        <end position="187"/>
    </location>
</feature>